<sequence>MRSLLAPIARLLLPSDFRLYLRTRRMGGHFRLRTPDRIFLEDEVVPWLRDQAGVKAVLDVGCDWYTRAYPDLTGAERYETIDLDPAKARHARSSKHHVGSVLELDRHVEADAFDLIMCNGVLGWGVNERNQIAEAAGQLARALKPGGWLVLGWNDVDPWRPACLKAFEIAPLKRVLFPPAGSDTHLTETKSRHTYRFFKHSMVASDRN</sequence>
<dbReference type="CDD" id="cd02440">
    <property type="entry name" value="AdoMet_MTases"/>
    <property type="match status" value="1"/>
</dbReference>
<protein>
    <submittedName>
        <fullName evidence="2">Class I SAM-dependent methyltransferase</fullName>
    </submittedName>
</protein>
<proteinExistence type="predicted"/>
<dbReference type="Proteomes" id="UP001165653">
    <property type="component" value="Unassembled WGS sequence"/>
</dbReference>
<dbReference type="GO" id="GO:0008168">
    <property type="term" value="F:methyltransferase activity"/>
    <property type="evidence" value="ECO:0007669"/>
    <property type="project" value="UniProtKB-KW"/>
</dbReference>
<keyword evidence="2" id="KW-0808">Transferase</keyword>
<evidence type="ECO:0000313" key="2">
    <source>
        <dbReference type="EMBL" id="MCW1916628.1"/>
    </source>
</evidence>
<dbReference type="SUPFAM" id="SSF53335">
    <property type="entry name" value="S-adenosyl-L-methionine-dependent methyltransferases"/>
    <property type="match status" value="1"/>
</dbReference>
<dbReference type="GO" id="GO:0032259">
    <property type="term" value="P:methylation"/>
    <property type="evidence" value="ECO:0007669"/>
    <property type="project" value="UniProtKB-KW"/>
</dbReference>
<dbReference type="RefSeq" id="WP_264516209.1">
    <property type="nucleotide sequence ID" value="NZ_JAPDDR010000017.1"/>
</dbReference>
<keyword evidence="3" id="KW-1185">Reference proteome</keyword>
<dbReference type="InterPro" id="IPR013216">
    <property type="entry name" value="Methyltransf_11"/>
</dbReference>
<comment type="caution">
    <text evidence="2">The sequence shown here is derived from an EMBL/GenBank/DDBJ whole genome shotgun (WGS) entry which is preliminary data.</text>
</comment>
<gene>
    <name evidence="2" type="ORF">OJ996_23780</name>
</gene>
<organism evidence="2 3">
    <name type="scientific">Luteolibacter rhizosphaerae</name>
    <dbReference type="NCBI Taxonomy" id="2989719"/>
    <lineage>
        <taxon>Bacteria</taxon>
        <taxon>Pseudomonadati</taxon>
        <taxon>Verrucomicrobiota</taxon>
        <taxon>Verrucomicrobiia</taxon>
        <taxon>Verrucomicrobiales</taxon>
        <taxon>Verrucomicrobiaceae</taxon>
        <taxon>Luteolibacter</taxon>
    </lineage>
</organism>
<feature type="domain" description="Methyltransferase type 11" evidence="1">
    <location>
        <begin position="58"/>
        <end position="151"/>
    </location>
</feature>
<name>A0ABT3G9V4_9BACT</name>
<dbReference type="EMBL" id="JAPDDR010000017">
    <property type="protein sequence ID" value="MCW1916628.1"/>
    <property type="molecule type" value="Genomic_DNA"/>
</dbReference>
<keyword evidence="2" id="KW-0489">Methyltransferase</keyword>
<dbReference type="InterPro" id="IPR029063">
    <property type="entry name" value="SAM-dependent_MTases_sf"/>
</dbReference>
<dbReference type="Gene3D" id="3.40.50.150">
    <property type="entry name" value="Vaccinia Virus protein VP39"/>
    <property type="match status" value="1"/>
</dbReference>
<evidence type="ECO:0000313" key="3">
    <source>
        <dbReference type="Proteomes" id="UP001165653"/>
    </source>
</evidence>
<reference evidence="2" key="1">
    <citation type="submission" date="2022-10" db="EMBL/GenBank/DDBJ databases">
        <title>Luteolibacter sp. GHJ8, whole genome shotgun sequencing project.</title>
        <authorList>
            <person name="Zhao G."/>
            <person name="Shen L."/>
        </authorList>
    </citation>
    <scope>NUCLEOTIDE SEQUENCE</scope>
    <source>
        <strain evidence="2">GHJ8</strain>
    </source>
</reference>
<dbReference type="Pfam" id="PF08241">
    <property type="entry name" value="Methyltransf_11"/>
    <property type="match status" value="1"/>
</dbReference>
<evidence type="ECO:0000259" key="1">
    <source>
        <dbReference type="Pfam" id="PF08241"/>
    </source>
</evidence>
<accession>A0ABT3G9V4</accession>